<gene>
    <name evidence="1" type="ORF">PVAR5_8901</name>
</gene>
<dbReference type="AlphaFoldDB" id="V5FQ15"/>
<dbReference type="EMBL" id="BAUL01000378">
    <property type="protein sequence ID" value="GAE00165.1"/>
    <property type="molecule type" value="Genomic_DNA"/>
</dbReference>
<protein>
    <submittedName>
        <fullName evidence="1">Uncharacterized protein</fullName>
    </submittedName>
</protein>
<keyword evidence="2" id="KW-1185">Reference proteome</keyword>
<evidence type="ECO:0000313" key="1">
    <source>
        <dbReference type="EMBL" id="GAE00165.1"/>
    </source>
</evidence>
<reference evidence="2" key="1">
    <citation type="journal article" date="2014" name="Genome Announc.">
        <title>Draft genome sequence of the formaldehyde-resistant fungus Byssochlamys spectabilis No. 5 (anamorph Paecilomyces variotii No. 5) (NBRC109023).</title>
        <authorList>
            <person name="Oka T."/>
            <person name="Ekino K."/>
            <person name="Fukuda K."/>
            <person name="Nomura Y."/>
        </authorList>
    </citation>
    <scope>NUCLEOTIDE SEQUENCE [LARGE SCALE GENOMIC DNA]</scope>
    <source>
        <strain evidence="2">No. 5 / NBRC 109023</strain>
    </source>
</reference>
<accession>V5FQ15</accession>
<name>V5FQ15_BYSSN</name>
<evidence type="ECO:0000313" key="2">
    <source>
        <dbReference type="Proteomes" id="UP000018001"/>
    </source>
</evidence>
<comment type="caution">
    <text evidence="1">The sequence shown here is derived from an EMBL/GenBank/DDBJ whole genome shotgun (WGS) entry which is preliminary data.</text>
</comment>
<dbReference type="Proteomes" id="UP000018001">
    <property type="component" value="Unassembled WGS sequence"/>
</dbReference>
<sequence>MEKSDIVTSYTRAHTALRAVWHQHGSTTLISSKVQYYVYSEKAKRLEQNLAYGVQSSLPVNPTGPQTIAYRRFVFLDSVDHFKVGRSALQSSLIPRDIQGPRRDHTVTLPQDWCTNWI</sequence>
<proteinExistence type="predicted"/>
<dbReference type="HOGENOM" id="CLU_2072810_0_0_1"/>
<organism evidence="1 2">
    <name type="scientific">Byssochlamys spectabilis (strain No. 5 / NBRC 109023)</name>
    <name type="common">Paecilomyces variotii</name>
    <dbReference type="NCBI Taxonomy" id="1356009"/>
    <lineage>
        <taxon>Eukaryota</taxon>
        <taxon>Fungi</taxon>
        <taxon>Dikarya</taxon>
        <taxon>Ascomycota</taxon>
        <taxon>Pezizomycotina</taxon>
        <taxon>Eurotiomycetes</taxon>
        <taxon>Eurotiomycetidae</taxon>
        <taxon>Eurotiales</taxon>
        <taxon>Thermoascaceae</taxon>
        <taxon>Paecilomyces</taxon>
    </lineage>
</organism>
<dbReference type="InParanoid" id="V5FQ15"/>